<keyword evidence="2" id="KW-0808">Transferase</keyword>
<dbReference type="RefSeq" id="WP_184748593.1">
    <property type="nucleotide sequence ID" value="NZ_JACHGJ010000011.1"/>
</dbReference>
<dbReference type="AlphaFoldDB" id="A0A841RFI2"/>
<evidence type="ECO:0000313" key="2">
    <source>
        <dbReference type="EMBL" id="MBB6482356.1"/>
    </source>
</evidence>
<accession>A0A841RFI2</accession>
<reference evidence="2 3" key="1">
    <citation type="submission" date="2020-08" db="EMBL/GenBank/DDBJ databases">
        <title>Genomic Encyclopedia of Type Strains, Phase IV (KMG-IV): sequencing the most valuable type-strain genomes for metagenomic binning, comparative biology and taxonomic classification.</title>
        <authorList>
            <person name="Goeker M."/>
        </authorList>
    </citation>
    <scope>NUCLEOTIDE SEQUENCE [LARGE SCALE GENOMIC DNA]</scope>
    <source>
        <strain evidence="2 3">DSM 2461</strain>
    </source>
</reference>
<dbReference type="Proteomes" id="UP000587760">
    <property type="component" value="Unassembled WGS sequence"/>
</dbReference>
<feature type="transmembrane region" description="Helical" evidence="1">
    <location>
        <begin position="87"/>
        <end position="106"/>
    </location>
</feature>
<keyword evidence="1" id="KW-0472">Membrane</keyword>
<dbReference type="GO" id="GO:0004143">
    <property type="term" value="F:ATP-dependent diacylglycerol kinase activity"/>
    <property type="evidence" value="ECO:0007669"/>
    <property type="project" value="InterPro"/>
</dbReference>
<evidence type="ECO:0000256" key="1">
    <source>
        <dbReference type="SAM" id="Phobius"/>
    </source>
</evidence>
<dbReference type="EMBL" id="JACHGJ010000011">
    <property type="protein sequence ID" value="MBB6482356.1"/>
    <property type="molecule type" value="Genomic_DNA"/>
</dbReference>
<keyword evidence="3" id="KW-1185">Reference proteome</keyword>
<comment type="caution">
    <text evidence="2">The sequence shown here is derived from an EMBL/GenBank/DDBJ whole genome shotgun (WGS) entry which is preliminary data.</text>
</comment>
<sequence>MFNNVSVTVAANPAGSLEKEFVRKSIHLLIASIPVLASINISITIGLLTAGTLIYSYAETLRCSGSNVFLISNITVMAARERDNNRFVLGPVTLGLGALLTLLLYPNPAATIGIYALAFGDGLSSVFGKLFGRVRIPGLGGKTVAGSLTCFLAVFLATTAVSGLVFESVLIALAATAIEAIPLKDFDNLVIPVGTAAIAQLIL</sequence>
<keyword evidence="1" id="KW-0812">Transmembrane</keyword>
<feature type="transmembrane region" description="Helical" evidence="1">
    <location>
        <begin position="26"/>
        <end position="55"/>
    </location>
</feature>
<dbReference type="PANTHER" id="PTHR31303:SF1">
    <property type="entry name" value="CTP-DEPENDENT DIACYLGLYCEROL KINASE 1"/>
    <property type="match status" value="1"/>
</dbReference>
<keyword evidence="2" id="KW-0418">Kinase</keyword>
<dbReference type="InterPro" id="IPR037997">
    <property type="entry name" value="Dgk1-like"/>
</dbReference>
<dbReference type="PANTHER" id="PTHR31303">
    <property type="entry name" value="CTP-DEPENDENT DIACYLGLYCEROL KINASE 1"/>
    <property type="match status" value="1"/>
</dbReference>
<name>A0A841RFI2_9SPIO</name>
<proteinExistence type="predicted"/>
<evidence type="ECO:0000313" key="3">
    <source>
        <dbReference type="Proteomes" id="UP000587760"/>
    </source>
</evidence>
<organism evidence="2 3">
    <name type="scientific">Spirochaeta isovalerica</name>
    <dbReference type="NCBI Taxonomy" id="150"/>
    <lineage>
        <taxon>Bacteria</taxon>
        <taxon>Pseudomonadati</taxon>
        <taxon>Spirochaetota</taxon>
        <taxon>Spirochaetia</taxon>
        <taxon>Spirochaetales</taxon>
        <taxon>Spirochaetaceae</taxon>
        <taxon>Spirochaeta</taxon>
    </lineage>
</organism>
<feature type="transmembrane region" description="Helical" evidence="1">
    <location>
        <begin position="144"/>
        <end position="166"/>
    </location>
</feature>
<protein>
    <submittedName>
        <fullName evidence="2">Dolichol kinase</fullName>
    </submittedName>
</protein>
<keyword evidence="1" id="KW-1133">Transmembrane helix</keyword>
<feature type="transmembrane region" description="Helical" evidence="1">
    <location>
        <begin position="112"/>
        <end position="132"/>
    </location>
</feature>
<gene>
    <name evidence="2" type="ORF">HNR50_004049</name>
</gene>